<accession>A0ABU8TB70</accession>
<feature type="transmembrane region" description="Helical" evidence="1">
    <location>
        <begin position="21"/>
        <end position="41"/>
    </location>
</feature>
<proteinExistence type="predicted"/>
<feature type="transmembrane region" description="Helical" evidence="1">
    <location>
        <begin position="47"/>
        <end position="69"/>
    </location>
</feature>
<dbReference type="Proteomes" id="UP001364211">
    <property type="component" value="Unassembled WGS sequence"/>
</dbReference>
<keyword evidence="1" id="KW-1133">Transmembrane helix</keyword>
<name>A0ABU8TB70_9PSEU</name>
<dbReference type="EMBL" id="JBBJUP010000017">
    <property type="protein sequence ID" value="MEJ8281179.1"/>
    <property type="molecule type" value="Genomic_DNA"/>
</dbReference>
<keyword evidence="1" id="KW-0812">Transmembrane</keyword>
<gene>
    <name evidence="2" type="ORF">WJX68_19720</name>
</gene>
<organism evidence="2 3">
    <name type="scientific">Pseudonocardia spirodelae</name>
    <dbReference type="NCBI Taxonomy" id="3133431"/>
    <lineage>
        <taxon>Bacteria</taxon>
        <taxon>Bacillati</taxon>
        <taxon>Actinomycetota</taxon>
        <taxon>Actinomycetes</taxon>
        <taxon>Pseudonocardiales</taxon>
        <taxon>Pseudonocardiaceae</taxon>
        <taxon>Pseudonocardia</taxon>
    </lineage>
</organism>
<evidence type="ECO:0000313" key="3">
    <source>
        <dbReference type="Proteomes" id="UP001364211"/>
    </source>
</evidence>
<comment type="caution">
    <text evidence="2">The sequence shown here is derived from an EMBL/GenBank/DDBJ whole genome shotgun (WGS) entry which is preliminary data.</text>
</comment>
<protein>
    <submittedName>
        <fullName evidence="2">Uncharacterized protein</fullName>
    </submittedName>
</protein>
<sequence>MRPRSRLVRAFAFPEGTPAPLLVLILLSSSLVGVFTVPLLLPAAAPGWLRVVLSAVAVLGLMALTAALLRRAVERGRRHREG</sequence>
<evidence type="ECO:0000313" key="2">
    <source>
        <dbReference type="EMBL" id="MEJ8281179.1"/>
    </source>
</evidence>
<keyword evidence="3" id="KW-1185">Reference proteome</keyword>
<reference evidence="2 3" key="1">
    <citation type="submission" date="2024-03" db="EMBL/GenBank/DDBJ databases">
        <title>Draft genome sequence of Pseudonocardia sp. DW16-2.</title>
        <authorList>
            <person name="Duangmal K."/>
        </authorList>
    </citation>
    <scope>NUCLEOTIDE SEQUENCE [LARGE SCALE GENOMIC DNA]</scope>
    <source>
        <strain evidence="2 3">DW16-2</strain>
    </source>
</reference>
<keyword evidence="1" id="KW-0472">Membrane</keyword>
<evidence type="ECO:0000256" key="1">
    <source>
        <dbReference type="SAM" id="Phobius"/>
    </source>
</evidence>
<dbReference type="RefSeq" id="WP_340293137.1">
    <property type="nucleotide sequence ID" value="NZ_JBBJUP010000017.1"/>
</dbReference>